<keyword evidence="2 5" id="KW-0547">Nucleotide-binding</keyword>
<dbReference type="PANTHER" id="PTHR10218">
    <property type="entry name" value="GTP-BINDING PROTEIN ALPHA SUBUNIT"/>
    <property type="match status" value="1"/>
</dbReference>
<keyword evidence="4" id="KW-0807">Transducer</keyword>
<name>A0A7S3PQI8_9STRA</name>
<dbReference type="PROSITE" id="PS51882">
    <property type="entry name" value="G_ALPHA"/>
    <property type="match status" value="1"/>
</dbReference>
<dbReference type="GO" id="GO:0007188">
    <property type="term" value="P:adenylate cyclase-modulating G protein-coupled receptor signaling pathway"/>
    <property type="evidence" value="ECO:0007669"/>
    <property type="project" value="TreeGrafter"/>
</dbReference>
<dbReference type="SUPFAM" id="SSF52540">
    <property type="entry name" value="P-loop containing nucleoside triphosphate hydrolases"/>
    <property type="match status" value="1"/>
</dbReference>
<evidence type="ECO:0000256" key="5">
    <source>
        <dbReference type="PIRSR" id="PIRSR601019-1"/>
    </source>
</evidence>
<dbReference type="GO" id="GO:0031683">
    <property type="term" value="F:G-protein beta/gamma-subunit complex binding"/>
    <property type="evidence" value="ECO:0007669"/>
    <property type="project" value="InterPro"/>
</dbReference>
<organism evidence="7">
    <name type="scientific">Aplanochytrium stocchinoi</name>
    <dbReference type="NCBI Taxonomy" id="215587"/>
    <lineage>
        <taxon>Eukaryota</taxon>
        <taxon>Sar</taxon>
        <taxon>Stramenopiles</taxon>
        <taxon>Bigyra</taxon>
        <taxon>Labyrinthulomycetes</taxon>
        <taxon>Thraustochytrida</taxon>
        <taxon>Thraustochytriidae</taxon>
        <taxon>Aplanochytrium</taxon>
    </lineage>
</organism>
<dbReference type="SMART" id="SM00275">
    <property type="entry name" value="G_alpha"/>
    <property type="match status" value="1"/>
</dbReference>
<proteinExistence type="predicted"/>
<dbReference type="InterPro" id="IPR001019">
    <property type="entry name" value="Gprotein_alpha_su"/>
</dbReference>
<dbReference type="GO" id="GO:0005525">
    <property type="term" value="F:GTP binding"/>
    <property type="evidence" value="ECO:0007669"/>
    <property type="project" value="UniProtKB-KW"/>
</dbReference>
<dbReference type="Gene3D" id="3.40.50.300">
    <property type="entry name" value="P-loop containing nucleotide triphosphate hydrolases"/>
    <property type="match status" value="2"/>
</dbReference>
<evidence type="ECO:0000256" key="2">
    <source>
        <dbReference type="ARBA" id="ARBA00022741"/>
    </source>
</evidence>
<dbReference type="InterPro" id="IPR025662">
    <property type="entry name" value="Sigma_54_int_dom_ATP-bd_1"/>
</dbReference>
<protein>
    <submittedName>
        <fullName evidence="7">Uncharacterized protein</fullName>
    </submittedName>
</protein>
<feature type="binding site" evidence="5">
    <location>
        <begin position="307"/>
        <end position="310"/>
    </location>
    <ligand>
        <name>GTP</name>
        <dbReference type="ChEBI" id="CHEBI:37565"/>
    </ligand>
</feature>
<feature type="binding site" evidence="6">
    <location>
        <position position="60"/>
    </location>
    <ligand>
        <name>Mg(2+)</name>
        <dbReference type="ChEBI" id="CHEBI:18420"/>
    </ligand>
</feature>
<dbReference type="GO" id="GO:0046872">
    <property type="term" value="F:metal ion binding"/>
    <property type="evidence" value="ECO:0007669"/>
    <property type="project" value="UniProtKB-KW"/>
</dbReference>
<evidence type="ECO:0000256" key="6">
    <source>
        <dbReference type="PIRSR" id="PIRSR601019-2"/>
    </source>
</evidence>
<dbReference type="GO" id="GO:0001664">
    <property type="term" value="F:G protein-coupled receptor binding"/>
    <property type="evidence" value="ECO:0007669"/>
    <property type="project" value="TreeGrafter"/>
</dbReference>
<evidence type="ECO:0000256" key="4">
    <source>
        <dbReference type="ARBA" id="ARBA00023224"/>
    </source>
</evidence>
<dbReference type="Pfam" id="PF00503">
    <property type="entry name" value="G-alpha"/>
    <property type="match status" value="1"/>
</dbReference>
<dbReference type="SUPFAM" id="SSF47895">
    <property type="entry name" value="Transducin (alpha subunit), insertion domain"/>
    <property type="match status" value="1"/>
</dbReference>
<dbReference type="GO" id="GO:0005834">
    <property type="term" value="C:heterotrimeric G-protein complex"/>
    <property type="evidence" value="ECO:0007669"/>
    <property type="project" value="TreeGrafter"/>
</dbReference>
<feature type="binding site" evidence="5">
    <location>
        <begin position="156"/>
        <end position="157"/>
    </location>
    <ligand>
        <name>GTP</name>
        <dbReference type="ChEBI" id="CHEBI:37565"/>
    </ligand>
</feature>
<keyword evidence="6" id="KW-0460">Magnesium</keyword>
<gene>
    <name evidence="7" type="ORF">ASTO00021_LOCUS17215</name>
</gene>
<dbReference type="InterPro" id="IPR027417">
    <property type="entry name" value="P-loop_NTPase"/>
</dbReference>
<accession>A0A7S3PQI8</accession>
<dbReference type="EMBL" id="HBIN01022409">
    <property type="protein sequence ID" value="CAE0447238.1"/>
    <property type="molecule type" value="Transcribed_RNA"/>
</dbReference>
<dbReference type="CDD" id="cd00066">
    <property type="entry name" value="G-alpha"/>
    <property type="match status" value="1"/>
</dbReference>
<dbReference type="GO" id="GO:0003924">
    <property type="term" value="F:GTPase activity"/>
    <property type="evidence" value="ECO:0007669"/>
    <property type="project" value="InterPro"/>
</dbReference>
<dbReference type="GO" id="GO:0005737">
    <property type="term" value="C:cytoplasm"/>
    <property type="evidence" value="ECO:0007669"/>
    <property type="project" value="TreeGrafter"/>
</dbReference>
<evidence type="ECO:0000256" key="3">
    <source>
        <dbReference type="ARBA" id="ARBA00023134"/>
    </source>
</evidence>
<dbReference type="AlphaFoldDB" id="A0A7S3PQI8"/>
<sequence length="442" mass="50997">MGSSSGKLKRAESAAFGGIVKKAPSAVHHNKLGKVLEEQRLKHENTVTVLLLGEEGSGKSTIFKQMKHIFSHQDYTKEQRLEFARVIHKNILDAMAKTVSDARQKGKLEDEETAQIVHSWGRKMVLGPKESQVLKLLWSDKGVQNAWQYRGHVKIDSLEYFMKEIDRVCSVDTPYLPTDADILQSHMVTNGFVAKAFYSHITKHNQMKIKDVDRNFLYSDGSFPNIPETRNDKKLEVIDTGGQRGDQTRYVHLFKNITCVLFVAAINEYDQYYEEDNRSRLDVSVELFRETLEEKTFQDSAMIVFLNKNDLFRKKLTTAPFKSYGVTMYTDYELGDDDAEPYAQPLVEQRNLDYKGKECKMIKFPPYKLDGSDEEFEQCYNDTCDYIRELYRKQSDDLPFKKSRNLYIHFTTSTDTKNLERIMESAQDVILNTSLTDLGAII</sequence>
<dbReference type="Gene3D" id="1.10.400.10">
    <property type="entry name" value="GI Alpha 1, domain 2-like"/>
    <property type="match status" value="1"/>
</dbReference>
<feature type="binding site" evidence="5">
    <location>
        <begin position="239"/>
        <end position="243"/>
    </location>
    <ligand>
        <name>GTP</name>
        <dbReference type="ChEBI" id="CHEBI:37565"/>
    </ligand>
</feature>
<keyword evidence="3 5" id="KW-0342">GTP-binding</keyword>
<dbReference type="PANTHER" id="PTHR10218:SF302">
    <property type="entry name" value="GUANINE NUCLEOTIDE-BINDING PROTEIN ALPHA-5 SUBUNIT"/>
    <property type="match status" value="1"/>
</dbReference>
<feature type="binding site" evidence="6">
    <location>
        <position position="189"/>
    </location>
    <ligand>
        <name>Mg(2+)</name>
        <dbReference type="ChEBI" id="CHEBI:18420"/>
    </ligand>
</feature>
<feature type="binding site" evidence="5">
    <location>
        <begin position="183"/>
        <end position="189"/>
    </location>
    <ligand>
        <name>GTP</name>
        <dbReference type="ChEBI" id="CHEBI:37565"/>
    </ligand>
</feature>
<reference evidence="7" key="1">
    <citation type="submission" date="2021-01" db="EMBL/GenBank/DDBJ databases">
        <authorList>
            <person name="Corre E."/>
            <person name="Pelletier E."/>
            <person name="Niang G."/>
            <person name="Scheremetjew M."/>
            <person name="Finn R."/>
            <person name="Kale V."/>
            <person name="Holt S."/>
            <person name="Cochrane G."/>
            <person name="Meng A."/>
            <person name="Brown T."/>
            <person name="Cohen L."/>
        </authorList>
    </citation>
    <scope>NUCLEOTIDE SEQUENCE</scope>
    <source>
        <strain evidence="7">GSBS06</strain>
    </source>
</reference>
<evidence type="ECO:0000313" key="7">
    <source>
        <dbReference type="EMBL" id="CAE0447238.1"/>
    </source>
</evidence>
<dbReference type="PROSITE" id="PS00675">
    <property type="entry name" value="SIGMA54_INTERACT_1"/>
    <property type="match status" value="1"/>
</dbReference>
<keyword evidence="1 6" id="KW-0479">Metal-binding</keyword>
<dbReference type="InterPro" id="IPR011025">
    <property type="entry name" value="GproteinA_insert"/>
</dbReference>
<evidence type="ECO:0000256" key="1">
    <source>
        <dbReference type="ARBA" id="ARBA00022723"/>
    </source>
</evidence>
<dbReference type="PRINTS" id="PR00318">
    <property type="entry name" value="GPROTEINA"/>
</dbReference>